<dbReference type="EC" id="6.1.1.14" evidence="3"/>
<name>A0A3S4HHA5_CHRVL</name>
<accession>A0A3S4HHA5</accession>
<protein>
    <recommendedName>
        <fullName evidence="3">glycine--tRNA ligase</fullName>
        <ecNumber evidence="3">6.1.1.14</ecNumber>
    </recommendedName>
</protein>
<dbReference type="Pfam" id="PF02092">
    <property type="entry name" value="tRNA_synt_2f"/>
    <property type="match status" value="1"/>
</dbReference>
<evidence type="ECO:0000256" key="1">
    <source>
        <dbReference type="ARBA" id="ARBA00008226"/>
    </source>
</evidence>
<dbReference type="EMBL" id="LR134182">
    <property type="protein sequence ID" value="VEB41912.1"/>
    <property type="molecule type" value="Genomic_DNA"/>
</dbReference>
<evidence type="ECO:0000256" key="9">
    <source>
        <dbReference type="ARBA" id="ARBA00047937"/>
    </source>
</evidence>
<dbReference type="InterPro" id="IPR006194">
    <property type="entry name" value="Gly-tRNA-synth_heterodimer"/>
</dbReference>
<evidence type="ECO:0000256" key="8">
    <source>
        <dbReference type="ARBA" id="ARBA00023146"/>
    </source>
</evidence>
<gene>
    <name evidence="10" type="primary">glyS_3</name>
    <name evidence="10" type="ORF">NCTC9695_02354</name>
</gene>
<keyword evidence="4 10" id="KW-0436">Ligase</keyword>
<keyword evidence="5" id="KW-0547">Nucleotide-binding</keyword>
<comment type="catalytic activity">
    <reaction evidence="9">
        <text>tRNA(Gly) + glycine + ATP = glycyl-tRNA(Gly) + AMP + diphosphate</text>
        <dbReference type="Rhea" id="RHEA:16013"/>
        <dbReference type="Rhea" id="RHEA-COMP:9664"/>
        <dbReference type="Rhea" id="RHEA-COMP:9683"/>
        <dbReference type="ChEBI" id="CHEBI:30616"/>
        <dbReference type="ChEBI" id="CHEBI:33019"/>
        <dbReference type="ChEBI" id="CHEBI:57305"/>
        <dbReference type="ChEBI" id="CHEBI:78442"/>
        <dbReference type="ChEBI" id="CHEBI:78522"/>
        <dbReference type="ChEBI" id="CHEBI:456215"/>
        <dbReference type="EC" id="6.1.1.14"/>
    </reaction>
</comment>
<keyword evidence="8" id="KW-0030">Aminoacyl-tRNA synthetase</keyword>
<evidence type="ECO:0000256" key="6">
    <source>
        <dbReference type="ARBA" id="ARBA00022840"/>
    </source>
</evidence>
<sequence>MTALVEWPVVLEAGFEAEFLQVPQECLILTMQQNQKYFPLLDRNGKLMNRFLLVSNVETADPSFIVGGNERVLRARLSDAKFFFEQDKKHRLDSRLPRLANVVYHNKIGTQLERVERLQSIAGAIAHQLGADAALAAAPPIWPRPTW</sequence>
<comment type="similarity">
    <text evidence="1">Belongs to the class-II aminoacyl-tRNA synthetase family.</text>
</comment>
<dbReference type="GO" id="GO:0005524">
    <property type="term" value="F:ATP binding"/>
    <property type="evidence" value="ECO:0007669"/>
    <property type="project" value="UniProtKB-KW"/>
</dbReference>
<dbReference type="PANTHER" id="PTHR30075">
    <property type="entry name" value="GLYCYL-TRNA SYNTHETASE"/>
    <property type="match status" value="1"/>
</dbReference>
<evidence type="ECO:0000256" key="2">
    <source>
        <dbReference type="ARBA" id="ARBA00011209"/>
    </source>
</evidence>
<evidence type="ECO:0000313" key="10">
    <source>
        <dbReference type="EMBL" id="VEB41912.1"/>
    </source>
</evidence>
<keyword evidence="7" id="KW-0648">Protein biosynthesis</keyword>
<evidence type="ECO:0000256" key="3">
    <source>
        <dbReference type="ARBA" id="ARBA00012829"/>
    </source>
</evidence>
<dbReference type="GO" id="GO:0005829">
    <property type="term" value="C:cytosol"/>
    <property type="evidence" value="ECO:0007669"/>
    <property type="project" value="TreeGrafter"/>
</dbReference>
<evidence type="ECO:0000256" key="4">
    <source>
        <dbReference type="ARBA" id="ARBA00022598"/>
    </source>
</evidence>
<dbReference type="PANTHER" id="PTHR30075:SF2">
    <property type="entry name" value="GLYCINE--TRNA LIGASE, CHLOROPLASTIC_MITOCHONDRIAL 2"/>
    <property type="match status" value="1"/>
</dbReference>
<evidence type="ECO:0000313" key="11">
    <source>
        <dbReference type="Proteomes" id="UP000275777"/>
    </source>
</evidence>
<organism evidence="10 11">
    <name type="scientific">Chromobacterium violaceum</name>
    <dbReference type="NCBI Taxonomy" id="536"/>
    <lineage>
        <taxon>Bacteria</taxon>
        <taxon>Pseudomonadati</taxon>
        <taxon>Pseudomonadota</taxon>
        <taxon>Betaproteobacteria</taxon>
        <taxon>Neisseriales</taxon>
        <taxon>Chromobacteriaceae</taxon>
        <taxon>Chromobacterium</taxon>
    </lineage>
</organism>
<dbReference type="GO" id="GO:0006426">
    <property type="term" value="P:glycyl-tRNA aminoacylation"/>
    <property type="evidence" value="ECO:0007669"/>
    <property type="project" value="InterPro"/>
</dbReference>
<dbReference type="InterPro" id="IPR015944">
    <property type="entry name" value="Gly-tRNA-synth_bsu"/>
</dbReference>
<reference evidence="10 11" key="1">
    <citation type="submission" date="2018-12" db="EMBL/GenBank/DDBJ databases">
        <authorList>
            <consortium name="Pathogen Informatics"/>
        </authorList>
    </citation>
    <scope>NUCLEOTIDE SEQUENCE [LARGE SCALE GENOMIC DNA]</scope>
    <source>
        <strain evidence="10 11">NCTC9695</strain>
    </source>
</reference>
<evidence type="ECO:0000256" key="7">
    <source>
        <dbReference type="ARBA" id="ARBA00022917"/>
    </source>
</evidence>
<dbReference type="AlphaFoldDB" id="A0A3S4HHA5"/>
<comment type="subunit">
    <text evidence="2">Tetramer of two alpha and two beta subunits.</text>
</comment>
<proteinExistence type="inferred from homology"/>
<keyword evidence="6" id="KW-0067">ATP-binding</keyword>
<dbReference type="Proteomes" id="UP000275777">
    <property type="component" value="Chromosome"/>
</dbReference>
<evidence type="ECO:0000256" key="5">
    <source>
        <dbReference type="ARBA" id="ARBA00022741"/>
    </source>
</evidence>
<dbReference type="GO" id="GO:0004820">
    <property type="term" value="F:glycine-tRNA ligase activity"/>
    <property type="evidence" value="ECO:0007669"/>
    <property type="project" value="UniProtKB-EC"/>
</dbReference>